<dbReference type="InterPro" id="IPR002213">
    <property type="entry name" value="UDP_glucos_trans"/>
</dbReference>
<evidence type="ECO:0000256" key="3">
    <source>
        <dbReference type="ARBA" id="ARBA00022679"/>
    </source>
</evidence>
<dbReference type="Gene3D" id="3.40.50.2000">
    <property type="entry name" value="Glycogen Phosphorylase B"/>
    <property type="match status" value="2"/>
</dbReference>
<comment type="caution">
    <text evidence="4">The sequence shown here is derived from an EMBL/GenBank/DDBJ whole genome shotgun (WGS) entry which is preliminary data.</text>
</comment>
<keyword evidence="3" id="KW-0808">Transferase</keyword>
<dbReference type="Pfam" id="PF00201">
    <property type="entry name" value="UDPGT"/>
    <property type="match status" value="1"/>
</dbReference>
<accession>A0ABQ9LB42</accession>
<reference evidence="4" key="1">
    <citation type="journal article" date="2023" name="Plant Biotechnol. J.">
        <title>Chromosome-level wild Hevea brasiliensis genome provides new tools for genomic-assisted breeding and valuable loci to elevate rubber yield.</title>
        <authorList>
            <person name="Cheng H."/>
            <person name="Song X."/>
            <person name="Hu Y."/>
            <person name="Wu T."/>
            <person name="Yang Q."/>
            <person name="An Z."/>
            <person name="Feng S."/>
            <person name="Deng Z."/>
            <person name="Wu W."/>
            <person name="Zeng X."/>
            <person name="Tu M."/>
            <person name="Wang X."/>
            <person name="Huang H."/>
        </authorList>
    </citation>
    <scope>NUCLEOTIDE SEQUENCE</scope>
    <source>
        <strain evidence="4">MT/VB/25A 57/8</strain>
    </source>
</reference>
<comment type="similarity">
    <text evidence="1">Belongs to the UDP-glycosyltransferase family.</text>
</comment>
<dbReference type="PANTHER" id="PTHR48047">
    <property type="entry name" value="GLYCOSYLTRANSFERASE"/>
    <property type="match status" value="1"/>
</dbReference>
<evidence type="ECO:0000256" key="2">
    <source>
        <dbReference type="ARBA" id="ARBA00022676"/>
    </source>
</evidence>
<dbReference type="SUPFAM" id="SSF53756">
    <property type="entry name" value="UDP-Glycosyltransferase/glycogen phosphorylase"/>
    <property type="match status" value="1"/>
</dbReference>
<evidence type="ECO:0000313" key="5">
    <source>
        <dbReference type="Proteomes" id="UP001174677"/>
    </source>
</evidence>
<keyword evidence="5" id="KW-1185">Reference proteome</keyword>
<evidence type="ECO:0008006" key="6">
    <source>
        <dbReference type="Google" id="ProtNLM"/>
    </source>
</evidence>
<gene>
    <name evidence="4" type="ORF">P3X46_023128</name>
</gene>
<proteinExistence type="inferred from homology"/>
<protein>
    <recommendedName>
        <fullName evidence="6">Glycosyltransferase</fullName>
    </recommendedName>
</protein>
<dbReference type="CDD" id="cd03784">
    <property type="entry name" value="GT1_Gtf-like"/>
    <property type="match status" value="1"/>
</dbReference>
<sequence>MSTAAVAQKPPHLLVFPYPAQGHSLPLLDLTHQLSLRNFTITIITTPKNLPTLSPLLSFHPRIQTLILPLPSHPSLPGGVENVKELGNAGNLPIIAALSKLYHTIIQWFRSHPNPPVSLISDFFLGWTLRLANEINIPRFAFFSSGAFLAAVADHCWNNLETVKTLDVVGFVDLPRSPSFKAEHLPSIFRLYEEYDPDWQVVREGMLANTLSFGCIFNSCEALEGEYLGFLKKKMGHERVFGVGPLSLLGPDHSSRGNPDSGSFAHVFDWLDGCPDGSVVYVCFGSQKLMSKAQMEALASGLEKSMARFIWVVKMGTTQQVEDGYGIVPHGFEERIAGRGLIIRGWSPQVMLLSHRAVGGFLSHCGWNSVLEGIVNGVLILAWPMEADQFVNGKLLVEDLGVAVRVCVGADSVPDSDELGKVIGESMNGVGYEGEKMRAKGLKAKAVGAVRDGGRSSKDLDELVNELWKLQAKAKKE</sequence>
<keyword evidence="2" id="KW-0328">Glycosyltransferase</keyword>
<dbReference type="Proteomes" id="UP001174677">
    <property type="component" value="Chromosome 13"/>
</dbReference>
<name>A0ABQ9LB42_HEVBR</name>
<dbReference type="PANTHER" id="PTHR48047:SF28">
    <property type="entry name" value="F11M15.8 PROTEIN"/>
    <property type="match status" value="1"/>
</dbReference>
<evidence type="ECO:0000256" key="1">
    <source>
        <dbReference type="ARBA" id="ARBA00009995"/>
    </source>
</evidence>
<organism evidence="4 5">
    <name type="scientific">Hevea brasiliensis</name>
    <name type="common">Para rubber tree</name>
    <name type="synonym">Siphonia brasiliensis</name>
    <dbReference type="NCBI Taxonomy" id="3981"/>
    <lineage>
        <taxon>Eukaryota</taxon>
        <taxon>Viridiplantae</taxon>
        <taxon>Streptophyta</taxon>
        <taxon>Embryophyta</taxon>
        <taxon>Tracheophyta</taxon>
        <taxon>Spermatophyta</taxon>
        <taxon>Magnoliopsida</taxon>
        <taxon>eudicotyledons</taxon>
        <taxon>Gunneridae</taxon>
        <taxon>Pentapetalae</taxon>
        <taxon>rosids</taxon>
        <taxon>fabids</taxon>
        <taxon>Malpighiales</taxon>
        <taxon>Euphorbiaceae</taxon>
        <taxon>Crotonoideae</taxon>
        <taxon>Micrandreae</taxon>
        <taxon>Hevea</taxon>
    </lineage>
</organism>
<evidence type="ECO:0000313" key="4">
    <source>
        <dbReference type="EMBL" id="KAJ9163462.1"/>
    </source>
</evidence>
<dbReference type="EMBL" id="JARPOI010000013">
    <property type="protein sequence ID" value="KAJ9163462.1"/>
    <property type="molecule type" value="Genomic_DNA"/>
</dbReference>